<evidence type="ECO:0000256" key="3">
    <source>
        <dbReference type="ARBA" id="ARBA00022723"/>
    </source>
</evidence>
<dbReference type="Pfam" id="PF13639">
    <property type="entry name" value="zf-RING_2"/>
    <property type="match status" value="1"/>
</dbReference>
<dbReference type="Gene3D" id="3.30.40.10">
    <property type="entry name" value="Zinc/RING finger domain, C3HC4 (zinc finger)"/>
    <property type="match status" value="1"/>
</dbReference>
<dbReference type="AlphaFoldDB" id="T1FTX1"/>
<dbReference type="GeneID" id="20212268"/>
<evidence type="ECO:0000256" key="5">
    <source>
        <dbReference type="ARBA" id="ARBA00022833"/>
    </source>
</evidence>
<dbReference type="CTD" id="20212268"/>
<dbReference type="RefSeq" id="XP_009020929.1">
    <property type="nucleotide sequence ID" value="XM_009022681.1"/>
</dbReference>
<dbReference type="STRING" id="6412.T1FTX1"/>
<evidence type="ECO:0000256" key="2">
    <source>
        <dbReference type="ARBA" id="ARBA00022692"/>
    </source>
</evidence>
<feature type="region of interest" description="Disordered" evidence="9">
    <location>
        <begin position="1"/>
        <end position="20"/>
    </location>
</feature>
<keyword evidence="13" id="KW-1185">Reference proteome</keyword>
<keyword evidence="4 8" id="KW-0863">Zinc-finger</keyword>
<proteinExistence type="predicted"/>
<organism evidence="12 13">
    <name type="scientific">Helobdella robusta</name>
    <name type="common">Californian leech</name>
    <dbReference type="NCBI Taxonomy" id="6412"/>
    <lineage>
        <taxon>Eukaryota</taxon>
        <taxon>Metazoa</taxon>
        <taxon>Spiralia</taxon>
        <taxon>Lophotrochozoa</taxon>
        <taxon>Annelida</taxon>
        <taxon>Clitellata</taxon>
        <taxon>Hirudinea</taxon>
        <taxon>Rhynchobdellida</taxon>
        <taxon>Glossiphoniidae</taxon>
        <taxon>Helobdella</taxon>
    </lineage>
</organism>
<dbReference type="PROSITE" id="PS50089">
    <property type="entry name" value="ZF_RING_2"/>
    <property type="match status" value="1"/>
</dbReference>
<dbReference type="eggNOG" id="KOG0800">
    <property type="taxonomic scope" value="Eukaryota"/>
</dbReference>
<accession>T1FTX1</accession>
<dbReference type="KEGG" id="hro:HELRODRAFT_192405"/>
<dbReference type="OrthoDB" id="3824970at2759"/>
<keyword evidence="6" id="KW-1133">Transmembrane helix</keyword>
<evidence type="ECO:0000256" key="1">
    <source>
        <dbReference type="ARBA" id="ARBA00004370"/>
    </source>
</evidence>
<evidence type="ECO:0000256" key="8">
    <source>
        <dbReference type="PROSITE-ProRule" id="PRU00175"/>
    </source>
</evidence>
<dbReference type="Proteomes" id="UP000015101">
    <property type="component" value="Unassembled WGS sequence"/>
</dbReference>
<dbReference type="InterPro" id="IPR013083">
    <property type="entry name" value="Znf_RING/FYVE/PHD"/>
</dbReference>
<evidence type="ECO:0000256" key="7">
    <source>
        <dbReference type="ARBA" id="ARBA00023136"/>
    </source>
</evidence>
<name>T1FTX1_HELRO</name>
<dbReference type="HOGENOM" id="CLU_081683_0_0_1"/>
<evidence type="ECO:0000313" key="12">
    <source>
        <dbReference type="EnsemblMetazoa" id="HelroP192405"/>
    </source>
</evidence>
<evidence type="ECO:0000256" key="4">
    <source>
        <dbReference type="ARBA" id="ARBA00022771"/>
    </source>
</evidence>
<reference evidence="11 13" key="2">
    <citation type="journal article" date="2013" name="Nature">
        <title>Insights into bilaterian evolution from three spiralian genomes.</title>
        <authorList>
            <person name="Simakov O."/>
            <person name="Marletaz F."/>
            <person name="Cho S.J."/>
            <person name="Edsinger-Gonzales E."/>
            <person name="Havlak P."/>
            <person name="Hellsten U."/>
            <person name="Kuo D.H."/>
            <person name="Larsson T."/>
            <person name="Lv J."/>
            <person name="Arendt D."/>
            <person name="Savage R."/>
            <person name="Osoegawa K."/>
            <person name="de Jong P."/>
            <person name="Grimwood J."/>
            <person name="Chapman J.A."/>
            <person name="Shapiro H."/>
            <person name="Aerts A."/>
            <person name="Otillar R.P."/>
            <person name="Terry A.Y."/>
            <person name="Boore J.L."/>
            <person name="Grigoriev I.V."/>
            <person name="Lindberg D.R."/>
            <person name="Seaver E.C."/>
            <person name="Weisblat D.A."/>
            <person name="Putnam N.H."/>
            <person name="Rokhsar D.S."/>
        </authorList>
    </citation>
    <scope>NUCLEOTIDE SEQUENCE</scope>
</reference>
<dbReference type="PANTHER" id="PTHR46539:SF1">
    <property type="entry name" value="E3 UBIQUITIN-PROTEIN LIGASE ATL42"/>
    <property type="match status" value="1"/>
</dbReference>
<keyword evidence="5" id="KW-0862">Zinc</keyword>
<comment type="subcellular location">
    <subcellularLocation>
        <location evidence="1">Membrane</location>
    </subcellularLocation>
</comment>
<evidence type="ECO:0000256" key="9">
    <source>
        <dbReference type="SAM" id="MobiDB-lite"/>
    </source>
</evidence>
<keyword evidence="2" id="KW-0812">Transmembrane</keyword>
<gene>
    <name evidence="12" type="primary">20212268</name>
    <name evidence="11" type="ORF">HELRODRAFT_192405</name>
</gene>
<feature type="domain" description="RING-type" evidence="10">
    <location>
        <begin position="200"/>
        <end position="241"/>
    </location>
</feature>
<dbReference type="EMBL" id="AMQM01005179">
    <property type="status" value="NOT_ANNOTATED_CDS"/>
    <property type="molecule type" value="Genomic_DNA"/>
</dbReference>
<dbReference type="GO" id="GO:0008270">
    <property type="term" value="F:zinc ion binding"/>
    <property type="evidence" value="ECO:0007669"/>
    <property type="project" value="UniProtKB-KW"/>
</dbReference>
<dbReference type="GO" id="GO:0016020">
    <property type="term" value="C:membrane"/>
    <property type="evidence" value="ECO:0007669"/>
    <property type="project" value="UniProtKB-SubCell"/>
</dbReference>
<dbReference type="InterPro" id="IPR001841">
    <property type="entry name" value="Znf_RING"/>
</dbReference>
<dbReference type="EnsemblMetazoa" id="HelroT192405">
    <property type="protein sequence ID" value="HelroP192405"/>
    <property type="gene ID" value="HelroG192405"/>
</dbReference>
<evidence type="ECO:0000313" key="11">
    <source>
        <dbReference type="EMBL" id="ESO00758.1"/>
    </source>
</evidence>
<evidence type="ECO:0000259" key="10">
    <source>
        <dbReference type="PROSITE" id="PS50089"/>
    </source>
</evidence>
<reference evidence="13" key="1">
    <citation type="submission" date="2012-12" db="EMBL/GenBank/DDBJ databases">
        <authorList>
            <person name="Hellsten U."/>
            <person name="Grimwood J."/>
            <person name="Chapman J.A."/>
            <person name="Shapiro H."/>
            <person name="Aerts A."/>
            <person name="Otillar R.P."/>
            <person name="Terry A.Y."/>
            <person name="Boore J.L."/>
            <person name="Simakov O."/>
            <person name="Marletaz F."/>
            <person name="Cho S.-J."/>
            <person name="Edsinger-Gonzales E."/>
            <person name="Havlak P."/>
            <person name="Kuo D.-H."/>
            <person name="Larsson T."/>
            <person name="Lv J."/>
            <person name="Arendt D."/>
            <person name="Savage R."/>
            <person name="Osoegawa K."/>
            <person name="de Jong P."/>
            <person name="Lindberg D.R."/>
            <person name="Seaver E.C."/>
            <person name="Weisblat D.A."/>
            <person name="Putnam N.H."/>
            <person name="Grigoriev I.V."/>
            <person name="Rokhsar D.S."/>
        </authorList>
    </citation>
    <scope>NUCLEOTIDE SEQUENCE</scope>
</reference>
<dbReference type="SUPFAM" id="SSF57850">
    <property type="entry name" value="RING/U-box"/>
    <property type="match status" value="1"/>
</dbReference>
<keyword evidence="7" id="KW-0472">Membrane</keyword>
<dbReference type="GO" id="GO:0061630">
    <property type="term" value="F:ubiquitin protein ligase activity"/>
    <property type="evidence" value="ECO:0000318"/>
    <property type="project" value="GO_Central"/>
</dbReference>
<keyword evidence="3" id="KW-0479">Metal-binding</keyword>
<evidence type="ECO:0000256" key="6">
    <source>
        <dbReference type="ARBA" id="ARBA00022989"/>
    </source>
</evidence>
<dbReference type="EMBL" id="KB096864">
    <property type="protein sequence ID" value="ESO00758.1"/>
    <property type="molecule type" value="Genomic_DNA"/>
</dbReference>
<reference evidence="12" key="3">
    <citation type="submission" date="2015-06" db="UniProtKB">
        <authorList>
            <consortium name="EnsemblMetazoa"/>
        </authorList>
    </citation>
    <scope>IDENTIFICATION</scope>
</reference>
<sequence>MGSSSSKKQENRLREEVEDSAEHGNVIPISRLLFETNYSFSQNIANRLKEMVKEMIDDARRIQLSDELSQFDGFLVENNDKFQIKRDELRKFVCVISLDRDHPSRTSGRLKLIVTESVEEEILNRIGTMPADTQYELLKNMQDAYFDEVTGYNLARNISLKEDGIDRVRMTYTDRYIEALARSRRYRLPYFSHKFLHKDCPVCKKEFVEGKFVHTLHCGHALHFHCSDAYIQHFSVCPCCRADLVVNHRVVERVESKMNADGSRDLYVSLSREPKYY</sequence>
<protein>
    <recommendedName>
        <fullName evidence="10">RING-type domain-containing protein</fullName>
    </recommendedName>
</protein>
<dbReference type="InParanoid" id="T1FTX1"/>
<dbReference type="CDD" id="cd16448">
    <property type="entry name" value="RING-H2"/>
    <property type="match status" value="1"/>
</dbReference>
<dbReference type="PANTHER" id="PTHR46539">
    <property type="entry name" value="E3 UBIQUITIN-PROTEIN LIGASE ATL42"/>
    <property type="match status" value="1"/>
</dbReference>
<evidence type="ECO:0000313" key="13">
    <source>
        <dbReference type="Proteomes" id="UP000015101"/>
    </source>
</evidence>